<evidence type="ECO:0000313" key="2">
    <source>
        <dbReference type="EMBL" id="SHK96066.1"/>
    </source>
</evidence>
<proteinExistence type="predicted"/>
<keyword evidence="1" id="KW-0472">Membrane</keyword>
<evidence type="ECO:0000313" key="3">
    <source>
        <dbReference type="Proteomes" id="UP000189935"/>
    </source>
</evidence>
<name>A0A1M6WQW8_9BRAD</name>
<feature type="transmembrane region" description="Helical" evidence="1">
    <location>
        <begin position="6"/>
        <end position="27"/>
    </location>
</feature>
<accession>A0A1M6WQW8</accession>
<organism evidence="2 3">
    <name type="scientific">Bradyrhizobium lablabi</name>
    <dbReference type="NCBI Taxonomy" id="722472"/>
    <lineage>
        <taxon>Bacteria</taxon>
        <taxon>Pseudomonadati</taxon>
        <taxon>Pseudomonadota</taxon>
        <taxon>Alphaproteobacteria</taxon>
        <taxon>Hyphomicrobiales</taxon>
        <taxon>Nitrobacteraceae</taxon>
        <taxon>Bradyrhizobium</taxon>
    </lineage>
</organism>
<sequence>MSDTLKAALIALVGTAILAPLVVRCLAWLGEKRSQLLVVLTWNQAGKCDYLEAITSKLILGSKEFREAASVDESRWRDLRIFRTFFSAQSYMRFVILNNSRKKLSHLTLFDNEWSDLFQIDQGPTISVERGQPMVLGDVQPGREIVLHLWSSSNIPVWNPDTRKRFKFSADELDRVKIKEPMQEFLKRRYQHRILKYLAISTWATLVGLSGLAYFGGDIHIAIKW</sequence>
<dbReference type="EMBL" id="LT670844">
    <property type="protein sequence ID" value="SHK96066.1"/>
    <property type="molecule type" value="Genomic_DNA"/>
</dbReference>
<reference evidence="2 3" key="1">
    <citation type="submission" date="2016-11" db="EMBL/GenBank/DDBJ databases">
        <authorList>
            <person name="Jaros S."/>
            <person name="Januszkiewicz K."/>
            <person name="Wedrychowicz H."/>
        </authorList>
    </citation>
    <scope>NUCLEOTIDE SEQUENCE [LARGE SCALE GENOMIC DNA]</scope>
    <source>
        <strain evidence="2 3">GAS499</strain>
    </source>
</reference>
<dbReference type="AlphaFoldDB" id="A0A1M6WQW8"/>
<feature type="transmembrane region" description="Helical" evidence="1">
    <location>
        <begin position="194"/>
        <end position="215"/>
    </location>
</feature>
<dbReference type="RefSeq" id="WP_079541789.1">
    <property type="nucleotide sequence ID" value="NZ_LT670844.1"/>
</dbReference>
<dbReference type="Proteomes" id="UP000189935">
    <property type="component" value="Chromosome I"/>
</dbReference>
<protein>
    <submittedName>
        <fullName evidence="2">Uncharacterized protein</fullName>
    </submittedName>
</protein>
<keyword evidence="1" id="KW-0812">Transmembrane</keyword>
<keyword evidence="1" id="KW-1133">Transmembrane helix</keyword>
<gene>
    <name evidence="2" type="ORF">SAMN05444159_4636</name>
</gene>
<evidence type="ECO:0000256" key="1">
    <source>
        <dbReference type="SAM" id="Phobius"/>
    </source>
</evidence>